<name>A0A9Q8UTD5_PASFU</name>
<dbReference type="PANTHER" id="PTHR42085:SF1">
    <property type="entry name" value="F-BOX DOMAIN-CONTAINING PROTEIN"/>
    <property type="match status" value="1"/>
</dbReference>
<reference evidence="1" key="1">
    <citation type="submission" date="2021-12" db="EMBL/GenBank/DDBJ databases">
        <authorList>
            <person name="Zaccaron A."/>
            <person name="Stergiopoulos I."/>
        </authorList>
    </citation>
    <scope>NUCLEOTIDE SEQUENCE</scope>
    <source>
        <strain evidence="1">Race5_Kim</strain>
    </source>
</reference>
<dbReference type="KEGG" id="ffu:CLAFUR5_09105"/>
<dbReference type="Proteomes" id="UP000756132">
    <property type="component" value="Chromosome 9"/>
</dbReference>
<accession>A0A9Q8UTD5</accession>
<proteinExistence type="predicted"/>
<protein>
    <submittedName>
        <fullName evidence="1">Uncharacterized protein</fullName>
    </submittedName>
</protein>
<reference evidence="1" key="2">
    <citation type="journal article" date="2022" name="Microb. Genom.">
        <title>A chromosome-scale genome assembly of the tomato pathogen Cladosporium fulvum reveals a compartmentalized genome architecture and the presence of a dispensable chromosome.</title>
        <authorList>
            <person name="Zaccaron A.Z."/>
            <person name="Chen L.H."/>
            <person name="Samaras A."/>
            <person name="Stergiopoulos I."/>
        </authorList>
    </citation>
    <scope>NUCLEOTIDE SEQUENCE</scope>
    <source>
        <strain evidence="1">Race5_Kim</strain>
    </source>
</reference>
<dbReference type="GeneID" id="71988983"/>
<dbReference type="RefSeq" id="XP_047766127.1">
    <property type="nucleotide sequence ID" value="XM_047908253.1"/>
</dbReference>
<organism evidence="1 2">
    <name type="scientific">Passalora fulva</name>
    <name type="common">Tomato leaf mold</name>
    <name type="synonym">Cladosporium fulvum</name>
    <dbReference type="NCBI Taxonomy" id="5499"/>
    <lineage>
        <taxon>Eukaryota</taxon>
        <taxon>Fungi</taxon>
        <taxon>Dikarya</taxon>
        <taxon>Ascomycota</taxon>
        <taxon>Pezizomycotina</taxon>
        <taxon>Dothideomycetes</taxon>
        <taxon>Dothideomycetidae</taxon>
        <taxon>Mycosphaerellales</taxon>
        <taxon>Mycosphaerellaceae</taxon>
        <taxon>Fulvia</taxon>
    </lineage>
</organism>
<dbReference type="PANTHER" id="PTHR42085">
    <property type="entry name" value="F-BOX DOMAIN-CONTAINING PROTEIN"/>
    <property type="match status" value="1"/>
</dbReference>
<dbReference type="InterPro" id="IPR038883">
    <property type="entry name" value="AN11006-like"/>
</dbReference>
<evidence type="ECO:0000313" key="2">
    <source>
        <dbReference type="Proteomes" id="UP000756132"/>
    </source>
</evidence>
<dbReference type="EMBL" id="CP090171">
    <property type="protein sequence ID" value="UJO21761.1"/>
    <property type="molecule type" value="Genomic_DNA"/>
</dbReference>
<dbReference type="OrthoDB" id="3650781at2759"/>
<dbReference type="AlphaFoldDB" id="A0A9Q8UTD5"/>
<keyword evidence="2" id="KW-1185">Reference proteome</keyword>
<gene>
    <name evidence="1" type="ORF">CLAFUR5_09105</name>
</gene>
<evidence type="ECO:0000313" key="1">
    <source>
        <dbReference type="EMBL" id="UJO21761.1"/>
    </source>
</evidence>
<sequence>MTDLTTNITAVTAQVLKGAKAKLRKAFPCLTEDALQNAIQATSLELQRKLAEQIPAMTASHTRAHLNMLPAELRIRIYEYVLARDDDKPFRTNPNTYRKARAQSVVTITQRTAMPALLRLDRQIRSEALPIFYSQTTFVIVATPTTRDQRYFGEWLKLVGDRDAAMIRRLVVWYESRHRLNPLERKVRRDAKDVSRKPRKQDAIEDVGLGGCVVPYGSIRVAYGASKLSGCKYIND</sequence>